<dbReference type="InterPro" id="IPR052086">
    <property type="entry name" value="Mannan_Polymerase_Subunit"/>
</dbReference>
<evidence type="ECO:0000313" key="3">
    <source>
        <dbReference type="EMBL" id="ELU04414.1"/>
    </source>
</evidence>
<keyword evidence="2" id="KW-0812">Transmembrane</keyword>
<evidence type="ECO:0000313" key="4">
    <source>
        <dbReference type="EnsemblMetazoa" id="CapteP154512"/>
    </source>
</evidence>
<dbReference type="GO" id="GO:0000136">
    <property type="term" value="C:mannan polymerase complex"/>
    <property type="evidence" value="ECO:0007669"/>
    <property type="project" value="TreeGrafter"/>
</dbReference>
<dbReference type="GO" id="GO:0000009">
    <property type="term" value="F:alpha-1,6-mannosyltransferase activity"/>
    <property type="evidence" value="ECO:0007669"/>
    <property type="project" value="TreeGrafter"/>
</dbReference>
<dbReference type="InterPro" id="IPR029044">
    <property type="entry name" value="Nucleotide-diphossugar_trans"/>
</dbReference>
<organism evidence="3">
    <name type="scientific">Capitella teleta</name>
    <name type="common">Polychaete worm</name>
    <dbReference type="NCBI Taxonomy" id="283909"/>
    <lineage>
        <taxon>Eukaryota</taxon>
        <taxon>Metazoa</taxon>
        <taxon>Spiralia</taxon>
        <taxon>Lophotrochozoa</taxon>
        <taxon>Annelida</taxon>
        <taxon>Polychaeta</taxon>
        <taxon>Sedentaria</taxon>
        <taxon>Scolecida</taxon>
        <taxon>Capitellidae</taxon>
        <taxon>Capitella</taxon>
    </lineage>
</organism>
<dbReference type="EnsemblMetazoa" id="CapteT154512">
    <property type="protein sequence ID" value="CapteP154512"/>
    <property type="gene ID" value="CapteG154512"/>
</dbReference>
<proteinExistence type="inferred from homology"/>
<keyword evidence="5" id="KW-1185">Reference proteome</keyword>
<evidence type="ECO:0000313" key="5">
    <source>
        <dbReference type="Proteomes" id="UP000014760"/>
    </source>
</evidence>
<reference evidence="4" key="3">
    <citation type="submission" date="2015-06" db="UniProtKB">
        <authorList>
            <consortium name="EnsemblMetazoa"/>
        </authorList>
    </citation>
    <scope>IDENTIFICATION</scope>
</reference>
<dbReference type="Gene3D" id="3.90.550.10">
    <property type="entry name" value="Spore Coat Polysaccharide Biosynthesis Protein SpsA, Chain A"/>
    <property type="match status" value="1"/>
</dbReference>
<sequence length="350" mass="39381">MSSLMAFKCRRSHVSGVSVITIITAALIFLNHVQMSVHTSSLASHTTRQATPATVASDVPLRCPDDMTLNVSQYSDVQHQSDYVIGSGKYTDQILILTPISNSVDRLANYFKLLCSLNYPHHLISVALGEDTSTDKTYEIASSVAKRMSPYFREIQVFHFDEQMKHVPVYSRHDPNFQLERRTHLAHARNQLLMRGLRDEDWVLWVDSDVAYVPPDLIQHLLSAKGDVVVPSCMYKNEFGASMVYDKNTWRETSESIAYLKDQPPTYLMLEGYGPTKRQYLPSLAHEGTVVDIDGVGGCTLLVRANCHRKGLNFPAFVFDNHIETEGLAKMASRMKFSVKGLPLVNVFHA</sequence>
<reference evidence="5" key="1">
    <citation type="submission" date="2012-12" db="EMBL/GenBank/DDBJ databases">
        <authorList>
            <person name="Hellsten U."/>
            <person name="Grimwood J."/>
            <person name="Chapman J.A."/>
            <person name="Shapiro H."/>
            <person name="Aerts A."/>
            <person name="Otillar R.P."/>
            <person name="Terry A.Y."/>
            <person name="Boore J.L."/>
            <person name="Simakov O."/>
            <person name="Marletaz F."/>
            <person name="Cho S.-J."/>
            <person name="Edsinger-Gonzales E."/>
            <person name="Havlak P."/>
            <person name="Kuo D.-H."/>
            <person name="Larsson T."/>
            <person name="Lv J."/>
            <person name="Arendt D."/>
            <person name="Savage R."/>
            <person name="Osoegawa K."/>
            <person name="de Jong P."/>
            <person name="Lindberg D.R."/>
            <person name="Seaver E.C."/>
            <person name="Weisblat D.A."/>
            <person name="Putnam N.H."/>
            <person name="Grigoriev I.V."/>
            <person name="Rokhsar D.S."/>
        </authorList>
    </citation>
    <scope>NUCLEOTIDE SEQUENCE</scope>
    <source>
        <strain evidence="5">I ESC-2004</strain>
    </source>
</reference>
<evidence type="ECO:0000256" key="2">
    <source>
        <dbReference type="SAM" id="Phobius"/>
    </source>
</evidence>
<keyword evidence="2" id="KW-0472">Membrane</keyword>
<reference evidence="3 5" key="2">
    <citation type="journal article" date="2013" name="Nature">
        <title>Insights into bilaterian evolution from three spiralian genomes.</title>
        <authorList>
            <person name="Simakov O."/>
            <person name="Marletaz F."/>
            <person name="Cho S.J."/>
            <person name="Edsinger-Gonzales E."/>
            <person name="Havlak P."/>
            <person name="Hellsten U."/>
            <person name="Kuo D.H."/>
            <person name="Larsson T."/>
            <person name="Lv J."/>
            <person name="Arendt D."/>
            <person name="Savage R."/>
            <person name="Osoegawa K."/>
            <person name="de Jong P."/>
            <person name="Grimwood J."/>
            <person name="Chapman J.A."/>
            <person name="Shapiro H."/>
            <person name="Aerts A."/>
            <person name="Otillar R.P."/>
            <person name="Terry A.Y."/>
            <person name="Boore J.L."/>
            <person name="Grigoriev I.V."/>
            <person name="Lindberg D.R."/>
            <person name="Seaver E.C."/>
            <person name="Weisblat D.A."/>
            <person name="Putnam N.H."/>
            <person name="Rokhsar D.S."/>
        </authorList>
    </citation>
    <scope>NUCLEOTIDE SEQUENCE</scope>
    <source>
        <strain evidence="3 5">I ESC-2004</strain>
    </source>
</reference>
<dbReference type="PANTHER" id="PTHR43083">
    <property type="entry name" value="MANNAN POLYMERASE II"/>
    <property type="match status" value="1"/>
</dbReference>
<name>R7UEM6_CAPTE</name>
<dbReference type="GO" id="GO:0000032">
    <property type="term" value="P:cell wall mannoprotein biosynthetic process"/>
    <property type="evidence" value="ECO:0007669"/>
    <property type="project" value="TreeGrafter"/>
</dbReference>
<comment type="similarity">
    <text evidence="1">Belongs to the ANP1/MMN9/VAN1 family.</text>
</comment>
<dbReference type="GO" id="GO:0006487">
    <property type="term" value="P:protein N-linked glycosylation"/>
    <property type="evidence" value="ECO:0007669"/>
    <property type="project" value="TreeGrafter"/>
</dbReference>
<feature type="transmembrane region" description="Helical" evidence="2">
    <location>
        <begin position="12"/>
        <end position="30"/>
    </location>
</feature>
<dbReference type="OrthoDB" id="2405412at2759"/>
<dbReference type="Proteomes" id="UP000014760">
    <property type="component" value="Unassembled WGS sequence"/>
</dbReference>
<gene>
    <name evidence="3" type="ORF">CAPTEDRAFT_154512</name>
</gene>
<evidence type="ECO:0000256" key="1">
    <source>
        <dbReference type="ARBA" id="ARBA00037964"/>
    </source>
</evidence>
<dbReference type="STRING" id="283909.R7UEM6"/>
<dbReference type="CDD" id="cd00761">
    <property type="entry name" value="Glyco_tranf_GTA_type"/>
    <property type="match status" value="1"/>
</dbReference>
<dbReference type="AlphaFoldDB" id="R7UEM6"/>
<protein>
    <recommendedName>
        <fullName evidence="6">Glycosyltransferase 2-like domain-containing protein</fullName>
    </recommendedName>
</protein>
<evidence type="ECO:0008006" key="6">
    <source>
        <dbReference type="Google" id="ProtNLM"/>
    </source>
</evidence>
<dbReference type="HOGENOM" id="CLU_792846_0_0_1"/>
<keyword evidence="2" id="KW-1133">Transmembrane helix</keyword>
<dbReference type="OMA" id="WVESDKG"/>
<accession>R7UEM6</accession>
<dbReference type="SUPFAM" id="SSF53448">
    <property type="entry name" value="Nucleotide-diphospho-sugar transferases"/>
    <property type="match status" value="1"/>
</dbReference>
<dbReference type="Pfam" id="PF03452">
    <property type="entry name" value="Anp1"/>
    <property type="match status" value="1"/>
</dbReference>
<dbReference type="PANTHER" id="PTHR43083:SF6">
    <property type="entry name" value="MANNAN POLYMERASE COMPLEXES SUBUNIT MNN9"/>
    <property type="match status" value="1"/>
</dbReference>
<dbReference type="EMBL" id="AMQN01008157">
    <property type="status" value="NOT_ANNOTATED_CDS"/>
    <property type="molecule type" value="Genomic_DNA"/>
</dbReference>
<dbReference type="EMBL" id="KB302324">
    <property type="protein sequence ID" value="ELU04414.1"/>
    <property type="molecule type" value="Genomic_DNA"/>
</dbReference>